<evidence type="ECO:0000313" key="3">
    <source>
        <dbReference type="Proteomes" id="UP000636793"/>
    </source>
</evidence>
<name>A0A916WSP6_9MICO</name>
<reference evidence="2" key="2">
    <citation type="submission" date="2020-09" db="EMBL/GenBank/DDBJ databases">
        <authorList>
            <person name="Sun Q."/>
            <person name="Zhou Y."/>
        </authorList>
    </citation>
    <scope>NUCLEOTIDE SEQUENCE</scope>
    <source>
        <strain evidence="2">CGMCC 1.15085</strain>
    </source>
</reference>
<organism evidence="2 3">
    <name type="scientific">Flexivirga endophytica</name>
    <dbReference type="NCBI Taxonomy" id="1849103"/>
    <lineage>
        <taxon>Bacteria</taxon>
        <taxon>Bacillati</taxon>
        <taxon>Actinomycetota</taxon>
        <taxon>Actinomycetes</taxon>
        <taxon>Micrococcales</taxon>
        <taxon>Dermacoccaceae</taxon>
        <taxon>Flexivirga</taxon>
    </lineage>
</organism>
<feature type="compositionally biased region" description="Basic and acidic residues" evidence="1">
    <location>
        <begin position="317"/>
        <end position="328"/>
    </location>
</feature>
<feature type="region of interest" description="Disordered" evidence="1">
    <location>
        <begin position="89"/>
        <end position="112"/>
    </location>
</feature>
<dbReference type="SUPFAM" id="SSF50998">
    <property type="entry name" value="Quinoprotein alcohol dehydrogenase-like"/>
    <property type="match status" value="1"/>
</dbReference>
<comment type="caution">
    <text evidence="2">The sequence shown here is derived from an EMBL/GenBank/DDBJ whole genome shotgun (WGS) entry which is preliminary data.</text>
</comment>
<evidence type="ECO:0000313" key="2">
    <source>
        <dbReference type="EMBL" id="GGB31022.1"/>
    </source>
</evidence>
<feature type="compositionally biased region" description="Acidic residues" evidence="1">
    <location>
        <begin position="301"/>
        <end position="316"/>
    </location>
</feature>
<sequence length="716" mass="75029">MTEHEHDVPPRPAFVLQVRNDANGAPTAWLDDEQLTVPPGVGIHRALIRAARRRADRTQPGRTIRVTGMTQDGATFHLAIGPDGEAWEVPAPPTDDGSTPAPATTAGAGGGTAAGAAAARAAGGATPGGPVPDTIAHVIELQQHDDRLVGLVDDDEIPLTRGEDPYEELLREARVRADTHDRGNTVRVLGRTPDGRVWHIALAPDGTPQVVGPAHTPATSKVPPAHPAAAAAEPVNAFRPAETPDEPEAQPAYVDHEPDHQPEDAEATERLTPPTAALTDDLGRPIPTTTTLTHLPHDFDTAAETEPAVDDEDYQRDEDNAPADDRGGPSRRTLLLGGAGALVLVGAAAAGFFAFRDDDTATGPTPAVTGTPLPDGIRSPAGLPASYLWSVVKLSDVSPQLAVTEKQLVCTVDNDTTGGTQLLSLDAHTGKTQWKADLPVEAVVAHGPALVPVDGTDAILLSTQTQLLAYPLDGGDPKTWPLEPKWSVGLTRSGVILTKPDDKDSAYILHGDKLTQRALPKGANPVAMLTDGSLVATDSQGRVWLSKDAKKAPKPKQLQAPKGTTPGTFVAATGDQLITAFVPDDDPTASLLRAFSLPKLRPRVTTEPVKPAVFPSNFMLAPDESWAVGSNVWVDMTTGDSHVITGQWSPIAMSQDNCWSMSGENVLTATDQGKSLGPAKTTSGQVSIPRGGTSKVAFCVASVGSDTTLYAVPLKE</sequence>
<accession>A0A916WSP6</accession>
<feature type="compositionally biased region" description="Low complexity" evidence="1">
    <location>
        <begin position="227"/>
        <end position="241"/>
    </location>
</feature>
<dbReference type="RefSeq" id="WP_188837046.1">
    <property type="nucleotide sequence ID" value="NZ_BMHI01000003.1"/>
</dbReference>
<dbReference type="Proteomes" id="UP000636793">
    <property type="component" value="Unassembled WGS sequence"/>
</dbReference>
<feature type="compositionally biased region" description="Low complexity" evidence="1">
    <location>
        <begin position="94"/>
        <end position="106"/>
    </location>
</feature>
<dbReference type="AlphaFoldDB" id="A0A916WSP6"/>
<dbReference type="InterPro" id="IPR011047">
    <property type="entry name" value="Quinoprotein_ADH-like_sf"/>
</dbReference>
<gene>
    <name evidence="2" type="ORF">GCM10011492_21990</name>
</gene>
<evidence type="ECO:0000256" key="1">
    <source>
        <dbReference type="SAM" id="MobiDB-lite"/>
    </source>
</evidence>
<dbReference type="EMBL" id="BMHI01000003">
    <property type="protein sequence ID" value="GGB31022.1"/>
    <property type="molecule type" value="Genomic_DNA"/>
</dbReference>
<proteinExistence type="predicted"/>
<feature type="region of interest" description="Disordered" evidence="1">
    <location>
        <begin position="547"/>
        <end position="567"/>
    </location>
</feature>
<feature type="region of interest" description="Disordered" evidence="1">
    <location>
        <begin position="211"/>
        <end position="332"/>
    </location>
</feature>
<feature type="compositionally biased region" description="Basic and acidic residues" evidence="1">
    <location>
        <begin position="254"/>
        <end position="269"/>
    </location>
</feature>
<protein>
    <submittedName>
        <fullName evidence="2">Uncharacterized protein</fullName>
    </submittedName>
</protein>
<keyword evidence="3" id="KW-1185">Reference proteome</keyword>
<reference evidence="2" key="1">
    <citation type="journal article" date="2014" name="Int. J. Syst. Evol. Microbiol.">
        <title>Complete genome sequence of Corynebacterium casei LMG S-19264T (=DSM 44701T), isolated from a smear-ripened cheese.</title>
        <authorList>
            <consortium name="US DOE Joint Genome Institute (JGI-PGF)"/>
            <person name="Walter F."/>
            <person name="Albersmeier A."/>
            <person name="Kalinowski J."/>
            <person name="Ruckert C."/>
        </authorList>
    </citation>
    <scope>NUCLEOTIDE SEQUENCE</scope>
    <source>
        <strain evidence="2">CGMCC 1.15085</strain>
    </source>
</reference>